<dbReference type="Pfam" id="PF00240">
    <property type="entry name" value="ubiquitin"/>
    <property type="match status" value="1"/>
</dbReference>
<comment type="caution">
    <text evidence="9">The sequence shown here is derived from an EMBL/GenBank/DDBJ whole genome shotgun (WGS) entry which is preliminary data.</text>
</comment>
<dbReference type="InterPro" id="IPR000569">
    <property type="entry name" value="HECT_dom"/>
</dbReference>
<dbReference type="InterPro" id="IPR000626">
    <property type="entry name" value="Ubiquitin-like_dom"/>
</dbReference>
<evidence type="ECO:0000259" key="7">
    <source>
        <dbReference type="PROSITE" id="PS50053"/>
    </source>
</evidence>
<dbReference type="InterPro" id="IPR050409">
    <property type="entry name" value="E3_ubiq-protein_ligase"/>
</dbReference>
<sequence length="2049" mass="237973">MKINIQTTEGKSFQFEVDKIKSVQDLKKLIQKEEGTPVNNQILIMGYKFIDNNIKLDEYLNEEQTILLTRTDRSLLLSSSIIFDNSTFIDRIHQCIIDLNKGQSKYDVTNILIEASAFLDINLDIETITELFSLILTCFSKFPQLCSTILGQFLEQSKLNSNRIIISASVLSFYVHYCPQIPIINYESFVSDSLQQIKTQVPKSNGNLEIFGFQIPSQFQLNFVIDIVSLTKLTEEIVLNLYPYIFGQKITSKTNIDFLISDIQKSGLFHVLPESIFTEDNLLLNLSPNSISIIIQNISEQTFRKIQQTIEIYIEERNDLTNSFSNSILNKCVECDILIKNIDKLISKLIPGDLKPNIWKYIDKNNILLSKKLALSIKDFPNSLVALKLAPQPEKLPQKVLEEGLLTSPDISIYDRVLASDQIECEVFKTSQFWYHIQSIVSDNFDSISHETIDRFIFYFQKFIKPNIFSDFFTDMVFHHYPPNQKESSFLVYLFKKLPSRYQDAYFYKRNIPLARAIEQQKSLPPVCLCQLFDFLSYQYQMNPESVSPYVLYLYEFSYKKCYSSYMTSLRVMPQDDKNDADLIDFIVKKGDLSLLPKMDEGKLSLIMCALLYTSNKDSTVVSGLTRETILPFIAICLNYLKFLKIKVLRSSDSIIKLLLEGCMFLSNNENPLLIASIDSILTNIHLLKNEKKFFQNALFQMIDILLHTLLSGEYKADKTLLLRTIIQLSCDNSNDFMQEKSLLLMNQYGIDLLKFFIDNFTQIDHEKLRENLLNLSLFDEFEMDILIMSNLSDPKSKDTLINTICFINNNCQYAPQINCRESIAKIIHAAIEEERWKDVVEIVKFMKYQRIEFTENLFKNSSIPANIYNEIFGNNSTILNDVWELISNILNDPKPELNKEIFLSLFKVLMEDEAIAMNYFATQFEKYTPHYDMEPYIIIGKLSIWIQKKYDIFLKSLHRCFVFNPENNRFCKKLNIEELPQSELGNSIISKLYEVNNYQSFVCLKNIASCFPFLFAGNTKHLFDCVLQAFENHLSVIYESENEEEKMISTKTVTAALIFLHSTLYSTKVIQAFVSFVFENIGAFSDYQFCVISHILKSLFETSNVKYVTFSLSLKYNFIENITHHLQRNHQKSSEFIYFYKISLYSLLNTYYKIVDDLYPRKNIFKKAIGLNYTPMYIDQIKSLEKPFENCFNNKILIKTTYNESPIVPTQFYINEYAECLMAKINEIQNFWITYDIGNNHTYVLRHDISQAAINQLISDFQKIKKKSPISFDKNLKIDLLPYPTTIKMVRYILSQPSWVSKWILDYSHISDLPEYYSVIQEVFKQLKLMEIPSKIRYSNAALNEDDLPYENNFDIEDSLFKLYCQKELFEIITKDMVSSNSTVLNNIINLIEILTKNDVALLSFLGFVQQYVDQNNSDLHSSFKSIKKFIEVLASISKNRAFKNNFIDVCGNKLIDTILSPKYRSNISQIADSFCLINCDFPRKVSHVIGFMFTSNRPEIIPHALNLLSKIGEEKLQNIMPVVNSSFLREIGKERVSYNNIICFLEHAPSVAKKQTDKLYMLVDSLIKKYQQSPHKMYFDTICSILNYLAPKRGESQNLIADNEIDFSNSMRLFSSSQDNQGLSVKKAPSSLKKSSPKFWNLYGKIRPFIDSLIKSDLSNIGKFNFLLEFHELVEFRIRASYFHSRMRKKINRKSCNYLAVQRQNILTDSFDKLQKLKTNDLMRKFSVKFEGEDGVDAGGLTKEWFTLIIQELFNPNYNLFKQMKSNSFQPSISSYLNGPQHLQYFNFAGKMMALALIEEQCVNAHLTTSFYRQILHQKPKLKDLEDYKVKLYDSLQWMLENDVDSLELPFAIDVKEFGEQKTVELIENGENILVTNENKREYISLYAQYYLQNSIKKQIDAFCSGFDEIIPPEEIKMFSASELDLLICGIPTIDIDDLKKNTVYELPYNENHPVMLLFFEVISKWDNESLAKFLQFLTGSSQVPIGGFKTFKDRGKPIKIMSGGNKERLPVAHTCFNLLALPGYDNGDDMNNKLIRAIQEREFAII</sequence>
<dbReference type="PROSITE" id="PS50053">
    <property type="entry name" value="UBIQUITIN_2"/>
    <property type="match status" value="1"/>
</dbReference>
<evidence type="ECO:0000313" key="9">
    <source>
        <dbReference type="EMBL" id="KAK8844404.1"/>
    </source>
</evidence>
<evidence type="ECO:0000313" key="10">
    <source>
        <dbReference type="Proteomes" id="UP001470230"/>
    </source>
</evidence>
<evidence type="ECO:0000256" key="1">
    <source>
        <dbReference type="ARBA" id="ARBA00000885"/>
    </source>
</evidence>
<evidence type="ECO:0000256" key="4">
    <source>
        <dbReference type="ARBA" id="ARBA00022679"/>
    </source>
</evidence>
<comment type="pathway">
    <text evidence="2">Protein modification; protein ubiquitination.</text>
</comment>
<keyword evidence="10" id="KW-1185">Reference proteome</keyword>
<dbReference type="PANTHER" id="PTHR11254">
    <property type="entry name" value="HECT DOMAIN UBIQUITIN-PROTEIN LIGASE"/>
    <property type="match status" value="1"/>
</dbReference>
<accession>A0ABR2HDA9</accession>
<dbReference type="CDD" id="cd17039">
    <property type="entry name" value="Ubl_ubiquitin_like"/>
    <property type="match status" value="1"/>
</dbReference>
<feature type="active site" description="Glycyl thioester intermediate" evidence="6">
    <location>
        <position position="2018"/>
    </location>
</feature>
<comment type="catalytic activity">
    <reaction evidence="1">
        <text>S-ubiquitinyl-[E2 ubiquitin-conjugating enzyme]-L-cysteine + [acceptor protein]-L-lysine = [E2 ubiquitin-conjugating enzyme]-L-cysteine + N(6)-ubiquitinyl-[acceptor protein]-L-lysine.</text>
        <dbReference type="EC" id="2.3.2.26"/>
    </reaction>
</comment>
<keyword evidence="5 6" id="KW-0833">Ubl conjugation pathway</keyword>
<evidence type="ECO:0000256" key="3">
    <source>
        <dbReference type="ARBA" id="ARBA00012485"/>
    </source>
</evidence>
<name>A0ABR2HDA9_9EUKA</name>
<dbReference type="EMBL" id="JAPFFF010000032">
    <property type="protein sequence ID" value="KAK8844404.1"/>
    <property type="molecule type" value="Genomic_DNA"/>
</dbReference>
<dbReference type="InterPro" id="IPR035983">
    <property type="entry name" value="Hect_E3_ubiquitin_ligase"/>
</dbReference>
<organism evidence="9 10">
    <name type="scientific">Tritrichomonas musculus</name>
    <dbReference type="NCBI Taxonomy" id="1915356"/>
    <lineage>
        <taxon>Eukaryota</taxon>
        <taxon>Metamonada</taxon>
        <taxon>Parabasalia</taxon>
        <taxon>Tritrichomonadida</taxon>
        <taxon>Tritrichomonadidae</taxon>
        <taxon>Tritrichomonas</taxon>
    </lineage>
</organism>
<evidence type="ECO:0000256" key="2">
    <source>
        <dbReference type="ARBA" id="ARBA00004906"/>
    </source>
</evidence>
<dbReference type="Gene3D" id="3.30.2160.10">
    <property type="entry name" value="Hect, E3 ligase catalytic domain"/>
    <property type="match status" value="1"/>
</dbReference>
<dbReference type="SMART" id="SM00119">
    <property type="entry name" value="HECTc"/>
    <property type="match status" value="1"/>
</dbReference>
<reference evidence="9 10" key="1">
    <citation type="submission" date="2024-04" db="EMBL/GenBank/DDBJ databases">
        <title>Tritrichomonas musculus Genome.</title>
        <authorList>
            <person name="Alves-Ferreira E."/>
            <person name="Grigg M."/>
            <person name="Lorenzi H."/>
            <person name="Galac M."/>
        </authorList>
    </citation>
    <scope>NUCLEOTIDE SEQUENCE [LARGE SCALE GENOMIC DNA]</scope>
    <source>
        <strain evidence="9 10">EAF2021</strain>
    </source>
</reference>
<dbReference type="CDD" id="cd00078">
    <property type="entry name" value="HECTc"/>
    <property type="match status" value="1"/>
</dbReference>
<dbReference type="PANTHER" id="PTHR11254:SF440">
    <property type="entry name" value="E3 UBIQUITIN-PROTEIN LIGASE NEDD-4"/>
    <property type="match status" value="1"/>
</dbReference>
<protein>
    <recommendedName>
        <fullName evidence="3">HECT-type E3 ubiquitin transferase</fullName>
        <ecNumber evidence="3">2.3.2.26</ecNumber>
    </recommendedName>
</protein>
<feature type="domain" description="HECT" evidence="8">
    <location>
        <begin position="1720"/>
        <end position="2049"/>
    </location>
</feature>
<proteinExistence type="predicted"/>
<dbReference type="Proteomes" id="UP001470230">
    <property type="component" value="Unassembled WGS sequence"/>
</dbReference>
<dbReference type="Gene3D" id="3.90.1750.10">
    <property type="entry name" value="Hect, E3 ligase catalytic domains"/>
    <property type="match status" value="1"/>
</dbReference>
<dbReference type="PROSITE" id="PS50237">
    <property type="entry name" value="HECT"/>
    <property type="match status" value="1"/>
</dbReference>
<dbReference type="SUPFAM" id="SSF54236">
    <property type="entry name" value="Ubiquitin-like"/>
    <property type="match status" value="1"/>
</dbReference>
<dbReference type="EC" id="2.3.2.26" evidence="3"/>
<dbReference type="Gene3D" id="3.30.2410.10">
    <property type="entry name" value="Hect, E3 ligase catalytic domain"/>
    <property type="match status" value="1"/>
</dbReference>
<dbReference type="InterPro" id="IPR029071">
    <property type="entry name" value="Ubiquitin-like_domsf"/>
</dbReference>
<gene>
    <name evidence="9" type="ORF">M9Y10_024262</name>
</gene>
<evidence type="ECO:0000256" key="5">
    <source>
        <dbReference type="ARBA" id="ARBA00022786"/>
    </source>
</evidence>
<evidence type="ECO:0000256" key="6">
    <source>
        <dbReference type="PROSITE-ProRule" id="PRU00104"/>
    </source>
</evidence>
<evidence type="ECO:0000259" key="8">
    <source>
        <dbReference type="PROSITE" id="PS50237"/>
    </source>
</evidence>
<feature type="domain" description="Ubiquitin-like" evidence="7">
    <location>
        <begin position="1"/>
        <end position="67"/>
    </location>
</feature>
<dbReference type="SMART" id="SM00213">
    <property type="entry name" value="UBQ"/>
    <property type="match status" value="1"/>
</dbReference>
<dbReference type="Pfam" id="PF00632">
    <property type="entry name" value="HECT"/>
    <property type="match status" value="1"/>
</dbReference>
<dbReference type="SUPFAM" id="SSF56204">
    <property type="entry name" value="Hect, E3 ligase catalytic domain"/>
    <property type="match status" value="1"/>
</dbReference>
<keyword evidence="4" id="KW-0808">Transferase</keyword>
<dbReference type="Gene3D" id="3.10.20.90">
    <property type="entry name" value="Phosphatidylinositol 3-kinase Catalytic Subunit, Chain A, domain 1"/>
    <property type="match status" value="1"/>
</dbReference>